<proteinExistence type="predicted"/>
<dbReference type="Pfam" id="PF02338">
    <property type="entry name" value="OTU"/>
    <property type="match status" value="1"/>
</dbReference>
<dbReference type="GO" id="GO:0004843">
    <property type="term" value="F:cysteine-type deubiquitinase activity"/>
    <property type="evidence" value="ECO:0007669"/>
    <property type="project" value="UniProtKB-UniRule"/>
</dbReference>
<comment type="subcellular location">
    <subcellularLocation>
        <location evidence="3">Cytoplasm</location>
    </subcellularLocation>
</comment>
<dbReference type="PANTHER" id="PTHR13312">
    <property type="entry name" value="HIV-INDUCED PROTEIN-7-LIKE PROTEASE"/>
    <property type="match status" value="1"/>
</dbReference>
<evidence type="ECO:0000313" key="5">
    <source>
        <dbReference type="EMBL" id="KAK9671534.1"/>
    </source>
</evidence>
<gene>
    <name evidence="5" type="ORF">RND81_12G036900</name>
</gene>
<protein>
    <recommendedName>
        <fullName evidence="3">Ubiquitin thioesterase OTU</fullName>
        <ecNumber evidence="3">3.4.19.12</ecNumber>
    </recommendedName>
</protein>
<dbReference type="GO" id="GO:0005829">
    <property type="term" value="C:cytosol"/>
    <property type="evidence" value="ECO:0007669"/>
    <property type="project" value="TreeGrafter"/>
</dbReference>
<sequence length="63" mass="7214">MLSHVLRMPITVYMRDDKYNGLISIAEYGQEYGEDNPIRVLYHGYGHYDALLIPGKNGAKSRL</sequence>
<dbReference type="GO" id="GO:0036503">
    <property type="term" value="P:ERAD pathway"/>
    <property type="evidence" value="ECO:0007669"/>
    <property type="project" value="TreeGrafter"/>
</dbReference>
<keyword evidence="6" id="KW-1185">Reference proteome</keyword>
<keyword evidence="3" id="KW-0645">Protease</keyword>
<evidence type="ECO:0000259" key="4">
    <source>
        <dbReference type="Pfam" id="PF02338"/>
    </source>
</evidence>
<comment type="catalytic activity">
    <reaction evidence="1 3">
        <text>Thiol-dependent hydrolysis of ester, thioester, amide, peptide and isopeptide bonds formed by the C-terminal Gly of ubiquitin (a 76-residue protein attached to proteins as an intracellular targeting signal).</text>
        <dbReference type="EC" id="3.4.19.12"/>
    </reaction>
</comment>
<dbReference type="EMBL" id="JBDFQZ010000012">
    <property type="protein sequence ID" value="KAK9671534.1"/>
    <property type="molecule type" value="Genomic_DNA"/>
</dbReference>
<dbReference type="GO" id="GO:0005634">
    <property type="term" value="C:nucleus"/>
    <property type="evidence" value="ECO:0007669"/>
    <property type="project" value="TreeGrafter"/>
</dbReference>
<reference evidence="5" key="1">
    <citation type="submission" date="2024-03" db="EMBL/GenBank/DDBJ databases">
        <title>WGS assembly of Saponaria officinalis var. Norfolk2.</title>
        <authorList>
            <person name="Jenkins J."/>
            <person name="Shu S."/>
            <person name="Grimwood J."/>
            <person name="Barry K."/>
            <person name="Goodstein D."/>
            <person name="Schmutz J."/>
            <person name="Leebens-Mack J."/>
            <person name="Osbourn A."/>
        </authorList>
    </citation>
    <scope>NUCLEOTIDE SEQUENCE [LARGE SCALE GENOMIC DNA]</scope>
    <source>
        <strain evidence="5">JIC</strain>
    </source>
</reference>
<dbReference type="AlphaFoldDB" id="A0AAW1H4P6"/>
<dbReference type="Proteomes" id="UP001443914">
    <property type="component" value="Unassembled WGS sequence"/>
</dbReference>
<evidence type="ECO:0000256" key="2">
    <source>
        <dbReference type="ARBA" id="ARBA00022801"/>
    </source>
</evidence>
<accession>A0AAW1H4P6</accession>
<keyword evidence="3" id="KW-0788">Thiol protease</keyword>
<organism evidence="5 6">
    <name type="scientific">Saponaria officinalis</name>
    <name type="common">Common soapwort</name>
    <name type="synonym">Lychnis saponaria</name>
    <dbReference type="NCBI Taxonomy" id="3572"/>
    <lineage>
        <taxon>Eukaryota</taxon>
        <taxon>Viridiplantae</taxon>
        <taxon>Streptophyta</taxon>
        <taxon>Embryophyta</taxon>
        <taxon>Tracheophyta</taxon>
        <taxon>Spermatophyta</taxon>
        <taxon>Magnoliopsida</taxon>
        <taxon>eudicotyledons</taxon>
        <taxon>Gunneridae</taxon>
        <taxon>Pentapetalae</taxon>
        <taxon>Caryophyllales</taxon>
        <taxon>Caryophyllaceae</taxon>
        <taxon>Caryophylleae</taxon>
        <taxon>Saponaria</taxon>
    </lineage>
</organism>
<evidence type="ECO:0000313" key="6">
    <source>
        <dbReference type="Proteomes" id="UP001443914"/>
    </source>
</evidence>
<keyword evidence="3" id="KW-0833">Ubl conjugation pathway</keyword>
<comment type="caution">
    <text evidence="5">The sequence shown here is derived from an EMBL/GenBank/DDBJ whole genome shotgun (WGS) entry which is preliminary data.</text>
</comment>
<dbReference type="Gene3D" id="3.90.70.80">
    <property type="match status" value="1"/>
</dbReference>
<name>A0AAW1H4P6_SAPOF</name>
<feature type="domain" description="OTU" evidence="4">
    <location>
        <begin position="1"/>
        <end position="48"/>
    </location>
</feature>
<dbReference type="PANTHER" id="PTHR13312:SF6">
    <property type="entry name" value="UBIQUITIN THIOESTERASE OTU"/>
    <property type="match status" value="1"/>
</dbReference>
<evidence type="ECO:0000256" key="1">
    <source>
        <dbReference type="ARBA" id="ARBA00000707"/>
    </source>
</evidence>
<keyword evidence="3" id="KW-0963">Cytoplasm</keyword>
<dbReference type="EC" id="3.4.19.12" evidence="3"/>
<keyword evidence="2 3" id="KW-0378">Hydrolase</keyword>
<dbReference type="GO" id="GO:0016579">
    <property type="term" value="P:protein deubiquitination"/>
    <property type="evidence" value="ECO:0007669"/>
    <property type="project" value="TreeGrafter"/>
</dbReference>
<dbReference type="InterPro" id="IPR003323">
    <property type="entry name" value="OTU_dom"/>
</dbReference>
<dbReference type="GO" id="GO:0030968">
    <property type="term" value="P:endoplasmic reticulum unfolded protein response"/>
    <property type="evidence" value="ECO:0007669"/>
    <property type="project" value="TreeGrafter"/>
</dbReference>
<evidence type="ECO:0000256" key="3">
    <source>
        <dbReference type="RuleBase" id="RU367104"/>
    </source>
</evidence>
<comment type="function">
    <text evidence="3">Hydrolase that can remove conjugated ubiquitin from proteins and may therefore play an important regulatory role at the level of protein turnover by preventing degradation.</text>
</comment>